<evidence type="ECO:0000256" key="15">
    <source>
        <dbReference type="PROSITE-ProRule" id="PRU10144"/>
    </source>
</evidence>
<evidence type="ECO:0000256" key="11">
    <source>
        <dbReference type="ARBA" id="ARBA00023136"/>
    </source>
</evidence>
<proteinExistence type="inferred from homology"/>
<evidence type="ECO:0000313" key="20">
    <source>
        <dbReference type="EMBL" id="TXL68538.1"/>
    </source>
</evidence>
<feature type="domain" description="TonB-dependent receptor-like beta-barrel" evidence="18">
    <location>
        <begin position="277"/>
        <end position="667"/>
    </location>
</feature>
<dbReference type="InterPro" id="IPR036942">
    <property type="entry name" value="Beta-barrel_TonB_sf"/>
</dbReference>
<dbReference type="EMBL" id="VDUY01000001">
    <property type="protein sequence ID" value="TXL68538.1"/>
    <property type="molecule type" value="Genomic_DNA"/>
</dbReference>
<dbReference type="Gene3D" id="2.40.170.20">
    <property type="entry name" value="TonB-dependent receptor, beta-barrel domain"/>
    <property type="match status" value="1"/>
</dbReference>
<keyword evidence="5" id="KW-0410">Iron transport</keyword>
<dbReference type="PROSITE" id="PS01156">
    <property type="entry name" value="TONB_DEPENDENT_REC_2"/>
    <property type="match status" value="1"/>
</dbReference>
<dbReference type="Pfam" id="PF07715">
    <property type="entry name" value="Plug"/>
    <property type="match status" value="1"/>
</dbReference>
<dbReference type="InterPro" id="IPR000531">
    <property type="entry name" value="Beta-barrel_TonB"/>
</dbReference>
<evidence type="ECO:0000259" key="19">
    <source>
        <dbReference type="Pfam" id="PF07715"/>
    </source>
</evidence>
<keyword evidence="8" id="KW-0408">Iron</keyword>
<keyword evidence="7 17" id="KW-0732">Signal</keyword>
<dbReference type="InterPro" id="IPR010917">
    <property type="entry name" value="TonB_rcpt_CS"/>
</dbReference>
<evidence type="ECO:0000256" key="7">
    <source>
        <dbReference type="ARBA" id="ARBA00022729"/>
    </source>
</evidence>
<dbReference type="GO" id="GO:0015344">
    <property type="term" value="F:siderophore uptake transmembrane transporter activity"/>
    <property type="evidence" value="ECO:0007669"/>
    <property type="project" value="TreeGrafter"/>
</dbReference>
<dbReference type="OrthoDB" id="8732650at2"/>
<dbReference type="AlphaFoldDB" id="A0A5C8P5E7"/>
<feature type="chain" id="PRO_5022948522" evidence="17">
    <location>
        <begin position="28"/>
        <end position="697"/>
    </location>
</feature>
<dbReference type="SUPFAM" id="SSF56935">
    <property type="entry name" value="Porins"/>
    <property type="match status" value="1"/>
</dbReference>
<dbReference type="Gene3D" id="2.170.130.10">
    <property type="entry name" value="TonB-dependent receptor, plug domain"/>
    <property type="match status" value="1"/>
</dbReference>
<evidence type="ECO:0000259" key="18">
    <source>
        <dbReference type="Pfam" id="PF00593"/>
    </source>
</evidence>
<organism evidence="20 21">
    <name type="scientific">Zeimonas arvi</name>
    <dbReference type="NCBI Taxonomy" id="2498847"/>
    <lineage>
        <taxon>Bacteria</taxon>
        <taxon>Pseudomonadati</taxon>
        <taxon>Pseudomonadota</taxon>
        <taxon>Betaproteobacteria</taxon>
        <taxon>Burkholderiales</taxon>
        <taxon>Burkholderiaceae</taxon>
        <taxon>Zeimonas</taxon>
    </lineage>
</organism>
<keyword evidence="6 14" id="KW-0812">Transmembrane</keyword>
<comment type="caution">
    <text evidence="20">The sequence shown here is derived from an EMBL/GenBank/DDBJ whole genome shotgun (WGS) entry which is preliminary data.</text>
</comment>
<dbReference type="InterPro" id="IPR010105">
    <property type="entry name" value="TonB_sidphr_rcpt"/>
</dbReference>
<evidence type="ECO:0000313" key="21">
    <source>
        <dbReference type="Proteomes" id="UP000321548"/>
    </source>
</evidence>
<evidence type="ECO:0000256" key="4">
    <source>
        <dbReference type="ARBA" id="ARBA00022452"/>
    </source>
</evidence>
<evidence type="ECO:0000256" key="8">
    <source>
        <dbReference type="ARBA" id="ARBA00023004"/>
    </source>
</evidence>
<keyword evidence="10 16" id="KW-0798">TonB box</keyword>
<dbReference type="PANTHER" id="PTHR32552:SF82">
    <property type="entry name" value="FCUA PROTEIN"/>
    <property type="match status" value="1"/>
</dbReference>
<protein>
    <submittedName>
        <fullName evidence="20">TonB-dependent siderophore receptor</fullName>
    </submittedName>
</protein>
<keyword evidence="12 20" id="KW-0675">Receptor</keyword>
<evidence type="ECO:0000256" key="12">
    <source>
        <dbReference type="ARBA" id="ARBA00023170"/>
    </source>
</evidence>
<keyword evidence="4 14" id="KW-1134">Transmembrane beta strand</keyword>
<dbReference type="InterPro" id="IPR037066">
    <property type="entry name" value="Plug_dom_sf"/>
</dbReference>
<keyword evidence="9" id="KW-0406">Ion transport</keyword>
<dbReference type="GO" id="GO:0009279">
    <property type="term" value="C:cell outer membrane"/>
    <property type="evidence" value="ECO:0007669"/>
    <property type="project" value="UniProtKB-SubCell"/>
</dbReference>
<feature type="domain" description="TonB-dependent receptor plug" evidence="19">
    <location>
        <begin position="63"/>
        <end position="162"/>
    </location>
</feature>
<evidence type="ECO:0000256" key="5">
    <source>
        <dbReference type="ARBA" id="ARBA00022496"/>
    </source>
</evidence>
<comment type="subcellular location">
    <subcellularLocation>
        <location evidence="1 14">Cell outer membrane</location>
        <topology evidence="1 14">Multi-pass membrane protein</topology>
    </subcellularLocation>
</comment>
<dbReference type="Proteomes" id="UP000321548">
    <property type="component" value="Unassembled WGS sequence"/>
</dbReference>
<feature type="short sequence motif" description="TonB C-terminal box" evidence="15">
    <location>
        <begin position="680"/>
        <end position="697"/>
    </location>
</feature>
<evidence type="ECO:0000256" key="16">
    <source>
        <dbReference type="RuleBase" id="RU003357"/>
    </source>
</evidence>
<sequence length="697" mass="75609">MPADRNAAAAVLIAATAAASIPSISNAQTTGERELEAVTVTGESAGSWRGVSTQTGVFRDRDVIDVPLSVDVVPAAVIEAQQATTIYEALKNTAGVTRSQLGPTIYSNIAIRGITVENRSNYRMNGSLPVINLIDLPIENKERIEVLKGSSGLYYGLVPPSGIVNLVTRRAGPDPVTTLTLTGNQHGALGIHGDLARRSEDGSFGWRVNLADSRQREGIHGFEGSRSFASAALDWRVTDRWLLKADLEHVRQDSVEQASVRLLPAVDGVVPIPRLPNPTKLLTADWARYEANATNLLLRSDYSLSDNWIWTVEVGSAETERPRRNFTDIRNYDLVTGAGQAFTFVQCCQDYDNRMLRTEVLGMFDAGGLSHELTFGWVDNRREQTSGAFTSFAQPQNLYDPVALAAPTVTLGAPAPRTRINDRGLYVHDRMSWGNWSGSVGVRWIDYRNVSPTSVYETSETTPAVSVGYRLAPRVNLYASYIEGLEEGGQAPLSAANPAQVFPAVRTKQREVGAKAEVGGALVQASLFEIDRPSAGIDPATNVYSVNGEARYRGLELAASGELTRRLSFYSSTQLLDAEVVRSTSPALVGKRPENTAEFTASLYVDYRVEALPGLSVGAGVFHVGARMVNNLNQGEIGSFTRVDLGAAWRTKFDGRPVVLRANIENLTDRNYWAAAGAGYLAQGLPRTLRLSAQMAF</sequence>
<evidence type="ECO:0000256" key="17">
    <source>
        <dbReference type="SAM" id="SignalP"/>
    </source>
</evidence>
<name>A0A5C8P5E7_9BURK</name>
<dbReference type="Pfam" id="PF00593">
    <property type="entry name" value="TonB_dep_Rec_b-barrel"/>
    <property type="match status" value="1"/>
</dbReference>
<dbReference type="InterPro" id="IPR039426">
    <property type="entry name" value="TonB-dep_rcpt-like"/>
</dbReference>
<evidence type="ECO:0000256" key="10">
    <source>
        <dbReference type="ARBA" id="ARBA00023077"/>
    </source>
</evidence>
<keyword evidence="3 14" id="KW-0813">Transport</keyword>
<dbReference type="PANTHER" id="PTHR32552">
    <property type="entry name" value="FERRICHROME IRON RECEPTOR-RELATED"/>
    <property type="match status" value="1"/>
</dbReference>
<dbReference type="CDD" id="cd01347">
    <property type="entry name" value="ligand_gated_channel"/>
    <property type="match status" value="1"/>
</dbReference>
<dbReference type="RefSeq" id="WP_147702678.1">
    <property type="nucleotide sequence ID" value="NZ_VDUY01000001.1"/>
</dbReference>
<evidence type="ECO:0000256" key="13">
    <source>
        <dbReference type="ARBA" id="ARBA00023237"/>
    </source>
</evidence>
<comment type="similarity">
    <text evidence="2 14 16">Belongs to the TonB-dependent receptor family.</text>
</comment>
<keyword evidence="13 14" id="KW-0998">Cell outer membrane</keyword>
<dbReference type="GO" id="GO:0015891">
    <property type="term" value="P:siderophore transport"/>
    <property type="evidence" value="ECO:0007669"/>
    <property type="project" value="InterPro"/>
</dbReference>
<keyword evidence="11 14" id="KW-0472">Membrane</keyword>
<keyword evidence="21" id="KW-1185">Reference proteome</keyword>
<gene>
    <name evidence="20" type="ORF">FHP08_02320</name>
</gene>
<dbReference type="GO" id="GO:0038023">
    <property type="term" value="F:signaling receptor activity"/>
    <property type="evidence" value="ECO:0007669"/>
    <property type="project" value="InterPro"/>
</dbReference>
<dbReference type="InterPro" id="IPR012910">
    <property type="entry name" value="Plug_dom"/>
</dbReference>
<feature type="signal peptide" evidence="17">
    <location>
        <begin position="1"/>
        <end position="27"/>
    </location>
</feature>
<accession>A0A5C8P5E7</accession>
<dbReference type="NCBIfam" id="TIGR01783">
    <property type="entry name" value="TonB-siderophor"/>
    <property type="match status" value="1"/>
</dbReference>
<evidence type="ECO:0000256" key="9">
    <source>
        <dbReference type="ARBA" id="ARBA00023065"/>
    </source>
</evidence>
<evidence type="ECO:0000256" key="6">
    <source>
        <dbReference type="ARBA" id="ARBA00022692"/>
    </source>
</evidence>
<reference evidence="20 21" key="1">
    <citation type="submission" date="2019-06" db="EMBL/GenBank/DDBJ databases">
        <title>Quisquiliibacterium sp. nov., isolated from a maize field.</title>
        <authorList>
            <person name="Lin S.-Y."/>
            <person name="Tsai C.-F."/>
            <person name="Young C.-C."/>
        </authorList>
    </citation>
    <scope>NUCLEOTIDE SEQUENCE [LARGE SCALE GENOMIC DNA]</scope>
    <source>
        <strain evidence="20 21">CC-CFT501</strain>
    </source>
</reference>
<dbReference type="PROSITE" id="PS52016">
    <property type="entry name" value="TONB_DEPENDENT_REC_3"/>
    <property type="match status" value="1"/>
</dbReference>
<evidence type="ECO:0000256" key="14">
    <source>
        <dbReference type="PROSITE-ProRule" id="PRU01360"/>
    </source>
</evidence>
<evidence type="ECO:0000256" key="2">
    <source>
        <dbReference type="ARBA" id="ARBA00009810"/>
    </source>
</evidence>
<evidence type="ECO:0000256" key="3">
    <source>
        <dbReference type="ARBA" id="ARBA00022448"/>
    </source>
</evidence>
<evidence type="ECO:0000256" key="1">
    <source>
        <dbReference type="ARBA" id="ARBA00004571"/>
    </source>
</evidence>